<name>A0A9R0JL88_SPIOL</name>
<dbReference type="PANTHER" id="PTHR37984:SF5">
    <property type="entry name" value="PROTEIN NYNRIN-LIKE"/>
    <property type="match status" value="1"/>
</dbReference>
<gene>
    <name evidence="2" type="primary">LOC110778640</name>
</gene>
<accession>A0A9R0JL88</accession>
<keyword evidence="1" id="KW-1185">Reference proteome</keyword>
<organism evidence="1 2">
    <name type="scientific">Spinacia oleracea</name>
    <name type="common">Spinach</name>
    <dbReference type="NCBI Taxonomy" id="3562"/>
    <lineage>
        <taxon>Eukaryota</taxon>
        <taxon>Viridiplantae</taxon>
        <taxon>Streptophyta</taxon>
        <taxon>Embryophyta</taxon>
        <taxon>Tracheophyta</taxon>
        <taxon>Spermatophyta</taxon>
        <taxon>Magnoliopsida</taxon>
        <taxon>eudicotyledons</taxon>
        <taxon>Gunneridae</taxon>
        <taxon>Pentapetalae</taxon>
        <taxon>Caryophyllales</taxon>
        <taxon>Chenopodiaceae</taxon>
        <taxon>Chenopodioideae</taxon>
        <taxon>Anserineae</taxon>
        <taxon>Spinacia</taxon>
    </lineage>
</organism>
<reference evidence="1" key="1">
    <citation type="journal article" date="2021" name="Nat. Commun.">
        <title>Genomic analyses provide insights into spinach domestication and the genetic basis of agronomic traits.</title>
        <authorList>
            <person name="Cai X."/>
            <person name="Sun X."/>
            <person name="Xu C."/>
            <person name="Sun H."/>
            <person name="Wang X."/>
            <person name="Ge C."/>
            <person name="Zhang Z."/>
            <person name="Wang Q."/>
            <person name="Fei Z."/>
            <person name="Jiao C."/>
            <person name="Wang Q."/>
        </authorList>
    </citation>
    <scope>NUCLEOTIDE SEQUENCE [LARGE SCALE GENOMIC DNA]</scope>
    <source>
        <strain evidence="1">cv. Varoflay</strain>
    </source>
</reference>
<dbReference type="AlphaFoldDB" id="A0A9R0JL88"/>
<dbReference type="Gene3D" id="3.30.70.270">
    <property type="match status" value="2"/>
</dbReference>
<dbReference type="KEGG" id="soe:110778640"/>
<dbReference type="Proteomes" id="UP000813463">
    <property type="component" value="Chromosome 5"/>
</dbReference>
<proteinExistence type="predicted"/>
<dbReference type="InterPro" id="IPR043128">
    <property type="entry name" value="Rev_trsase/Diguanyl_cyclase"/>
</dbReference>
<protein>
    <submittedName>
        <fullName evidence="2">Uncharacterized mitochondrial protein AtMg00860-like</fullName>
    </submittedName>
</protein>
<dbReference type="PANTHER" id="PTHR37984">
    <property type="entry name" value="PROTEIN CBG26694"/>
    <property type="match status" value="1"/>
</dbReference>
<evidence type="ECO:0000313" key="1">
    <source>
        <dbReference type="Proteomes" id="UP000813463"/>
    </source>
</evidence>
<dbReference type="GeneID" id="110778640"/>
<dbReference type="InterPro" id="IPR043502">
    <property type="entry name" value="DNA/RNA_pol_sf"/>
</dbReference>
<dbReference type="RefSeq" id="XP_021838886.2">
    <property type="nucleotide sequence ID" value="XM_021983194.2"/>
</dbReference>
<dbReference type="SUPFAM" id="SSF56672">
    <property type="entry name" value="DNA/RNA polymerases"/>
    <property type="match status" value="1"/>
</dbReference>
<reference evidence="2" key="2">
    <citation type="submission" date="2025-08" db="UniProtKB">
        <authorList>
            <consortium name="RefSeq"/>
        </authorList>
    </citation>
    <scope>IDENTIFICATION</scope>
    <source>
        <tissue evidence="2">Leaf</tissue>
    </source>
</reference>
<evidence type="ECO:0000313" key="2">
    <source>
        <dbReference type="RefSeq" id="XP_021838886.2"/>
    </source>
</evidence>
<sequence>MDLMNRVFYEILDKFALVFKYDILVYSRNEEDHAKYLRYVLNTLRDNQLYAKFSKCEFWLENVVFLRHFVCKEGVALDPAKIIVVSEWPTPKSFTNIRSFLGLARYYRRFVRYFSRIDKPMTTLMNNEARFEWNKHCEEVFQALKT</sequence>
<dbReference type="InterPro" id="IPR050951">
    <property type="entry name" value="Retrovirus_Pol_polyprotein"/>
</dbReference>